<dbReference type="AlphaFoldDB" id="A0A192H5X2"/>
<dbReference type="Proteomes" id="UP000078582">
    <property type="component" value="Chromosome"/>
</dbReference>
<dbReference type="RefSeq" id="WP_068280139.1">
    <property type="nucleotide sequence ID" value="NZ_CP014873.1"/>
</dbReference>
<sequence length="81" mass="8711">MKKYLVVDEFALPEGSHAFTRNEIVDAKSATDALLTNMDSMMTNGDAMEEAALSGRLEGTAVGVYELVSGVNELDQIADKN</sequence>
<protein>
    <submittedName>
        <fullName evidence="1">Uncharacterized protein</fullName>
    </submittedName>
</protein>
<accession>A0A192H5X2</accession>
<name>A0A192H5X2_9LACO</name>
<dbReference type="EMBL" id="CP014873">
    <property type="protein sequence ID" value="ANK63386.1"/>
    <property type="molecule type" value="Genomic_DNA"/>
</dbReference>
<dbReference type="STRING" id="375175.AYR53_11750"/>
<reference evidence="1 2" key="1">
    <citation type="submission" date="2016-03" db="EMBL/GenBank/DDBJ databases">
        <title>Pediococcus and Lactobacillus from brewery environment - whole genome sequencing and assembly.</title>
        <authorList>
            <person name="Behr J."/>
            <person name="Geissler A.J."/>
            <person name="Vogel R.F."/>
        </authorList>
    </citation>
    <scope>NUCLEOTIDE SEQUENCE [LARGE SCALE GENOMIC DNA]</scope>
    <source>
        <strain evidence="1 2">TMW 1.1989</strain>
    </source>
</reference>
<dbReference type="GeneID" id="42982935"/>
<keyword evidence="2" id="KW-1185">Reference proteome</keyword>
<proteinExistence type="predicted"/>
<gene>
    <name evidence="1" type="ORF">AYR53_11750</name>
</gene>
<organism evidence="1 2">
    <name type="scientific">Loigolactobacillus backii</name>
    <dbReference type="NCBI Taxonomy" id="375175"/>
    <lineage>
        <taxon>Bacteria</taxon>
        <taxon>Bacillati</taxon>
        <taxon>Bacillota</taxon>
        <taxon>Bacilli</taxon>
        <taxon>Lactobacillales</taxon>
        <taxon>Lactobacillaceae</taxon>
        <taxon>Loigolactobacillus</taxon>
    </lineage>
</organism>
<evidence type="ECO:0000313" key="1">
    <source>
        <dbReference type="EMBL" id="ANK63386.1"/>
    </source>
</evidence>
<evidence type="ECO:0000313" key="2">
    <source>
        <dbReference type="Proteomes" id="UP000078582"/>
    </source>
</evidence>
<dbReference type="OrthoDB" id="9975134at2"/>